<evidence type="ECO:0000313" key="2">
    <source>
        <dbReference type="Proteomes" id="UP001107558"/>
    </source>
</evidence>
<dbReference type="EMBL" id="JADBJN010000004">
    <property type="protein sequence ID" value="KAG5667209.1"/>
    <property type="molecule type" value="Genomic_DNA"/>
</dbReference>
<evidence type="ECO:0000313" key="1">
    <source>
        <dbReference type="EMBL" id="KAG5667209.1"/>
    </source>
</evidence>
<name>A0A9J6BBG9_POLVA</name>
<sequence length="167" mass="19951">MKKQHKEQNSFLKKAETLHTACSIRDFYKFKIITIEEFQEFIWTMMLQSIATNTSLLNIRCFYAMLMIIVDKIEDILDPELEFAVSTTFSMLQERTDHQSIYEMLTSKEDDDETETEFDKYLKNLENNGTNAKFNNFYLRGIKIDKKFAEKIVLTVKRMKEPYFFLT</sequence>
<organism evidence="1 2">
    <name type="scientific">Polypedilum vanderplanki</name>
    <name type="common">Sleeping chironomid midge</name>
    <dbReference type="NCBI Taxonomy" id="319348"/>
    <lineage>
        <taxon>Eukaryota</taxon>
        <taxon>Metazoa</taxon>
        <taxon>Ecdysozoa</taxon>
        <taxon>Arthropoda</taxon>
        <taxon>Hexapoda</taxon>
        <taxon>Insecta</taxon>
        <taxon>Pterygota</taxon>
        <taxon>Neoptera</taxon>
        <taxon>Endopterygota</taxon>
        <taxon>Diptera</taxon>
        <taxon>Nematocera</taxon>
        <taxon>Chironomoidea</taxon>
        <taxon>Chironomidae</taxon>
        <taxon>Chironominae</taxon>
        <taxon>Polypedilum</taxon>
        <taxon>Polypedilum</taxon>
    </lineage>
</organism>
<gene>
    <name evidence="1" type="ORF">PVAND_015200</name>
</gene>
<accession>A0A9J6BBG9</accession>
<comment type="caution">
    <text evidence="1">The sequence shown here is derived from an EMBL/GenBank/DDBJ whole genome shotgun (WGS) entry which is preliminary data.</text>
</comment>
<protein>
    <submittedName>
        <fullName evidence="1">Uncharacterized protein</fullName>
    </submittedName>
</protein>
<keyword evidence="2" id="KW-1185">Reference proteome</keyword>
<dbReference type="Proteomes" id="UP001107558">
    <property type="component" value="Chromosome 4"/>
</dbReference>
<reference evidence="1" key="1">
    <citation type="submission" date="2021-03" db="EMBL/GenBank/DDBJ databases">
        <title>Chromosome level genome of the anhydrobiotic midge Polypedilum vanderplanki.</title>
        <authorList>
            <person name="Yoshida Y."/>
            <person name="Kikawada T."/>
            <person name="Gusev O."/>
        </authorList>
    </citation>
    <scope>NUCLEOTIDE SEQUENCE</scope>
    <source>
        <strain evidence="1">NIAS01</strain>
        <tissue evidence="1">Whole body or cell culture</tissue>
    </source>
</reference>
<dbReference type="AlphaFoldDB" id="A0A9J6BBG9"/>
<proteinExistence type="predicted"/>